<sequence length="60" mass="7390">MILKQENTHKKLEREFELLSQKNEIRRKLFRNHHLTLKEQADSQSIRVSKRLDRFSSQNR</sequence>
<evidence type="ECO:0000313" key="2">
    <source>
        <dbReference type="Proteomes" id="UP000195024"/>
    </source>
</evidence>
<dbReference type="EMBL" id="NGMS01000001">
    <property type="protein sequence ID" value="OTP27772.1"/>
    <property type="molecule type" value="Genomic_DNA"/>
</dbReference>
<dbReference type="AlphaFoldDB" id="A0A242L2D9"/>
<accession>A0A242L2D9</accession>
<comment type="caution">
    <text evidence="1">The sequence shown here is derived from an EMBL/GenBank/DDBJ whole genome shotgun (WGS) entry which is preliminary data.</text>
</comment>
<proteinExistence type="predicted"/>
<dbReference type="RefSeq" id="WP_086334905.1">
    <property type="nucleotide sequence ID" value="NZ_NGMS01000001.1"/>
</dbReference>
<gene>
    <name evidence="1" type="ORF">A5802_001508</name>
</gene>
<protein>
    <submittedName>
        <fullName evidence="1">Uncharacterized protein</fullName>
    </submittedName>
</protein>
<reference evidence="1 2" key="1">
    <citation type="submission" date="2017-05" db="EMBL/GenBank/DDBJ databases">
        <title>The Genome Sequence of Enterococcus mundtii 6B1_DIV0119.</title>
        <authorList>
            <consortium name="The Broad Institute Genomics Platform"/>
            <consortium name="The Broad Institute Genomic Center for Infectious Diseases"/>
            <person name="Earl A."/>
            <person name="Manson A."/>
            <person name="Schwartman J."/>
            <person name="Gilmore M."/>
            <person name="Abouelleil A."/>
            <person name="Cao P."/>
            <person name="Chapman S."/>
            <person name="Cusick C."/>
            <person name="Shea T."/>
            <person name="Young S."/>
            <person name="Neafsey D."/>
            <person name="Nusbaum C."/>
            <person name="Birren B."/>
        </authorList>
    </citation>
    <scope>NUCLEOTIDE SEQUENCE [LARGE SCALE GENOMIC DNA]</scope>
    <source>
        <strain evidence="1 2">6B1_DIV0119</strain>
    </source>
</reference>
<name>A0A242L2D9_ENTMU</name>
<dbReference type="Proteomes" id="UP000195024">
    <property type="component" value="Unassembled WGS sequence"/>
</dbReference>
<evidence type="ECO:0000313" key="1">
    <source>
        <dbReference type="EMBL" id="OTP27772.1"/>
    </source>
</evidence>
<organism evidence="1 2">
    <name type="scientific">Enterococcus mundtii</name>
    <dbReference type="NCBI Taxonomy" id="53346"/>
    <lineage>
        <taxon>Bacteria</taxon>
        <taxon>Bacillati</taxon>
        <taxon>Bacillota</taxon>
        <taxon>Bacilli</taxon>
        <taxon>Lactobacillales</taxon>
        <taxon>Enterococcaceae</taxon>
        <taxon>Enterococcus</taxon>
    </lineage>
</organism>